<dbReference type="PANTHER" id="PTHR13371:SF0">
    <property type="entry name" value="CENTROSOMAL PROTEIN OF 104 KDA"/>
    <property type="match status" value="1"/>
</dbReference>
<dbReference type="EMBL" id="CAJNOH010000486">
    <property type="protein sequence ID" value="CAF1055108.1"/>
    <property type="molecule type" value="Genomic_DNA"/>
</dbReference>
<feature type="compositionally biased region" description="Basic and acidic residues" evidence="1">
    <location>
        <begin position="698"/>
        <end position="709"/>
    </location>
</feature>
<dbReference type="InterPro" id="IPR034085">
    <property type="entry name" value="TOG"/>
</dbReference>
<evidence type="ECO:0000256" key="1">
    <source>
        <dbReference type="SAM" id="MobiDB-lite"/>
    </source>
</evidence>
<dbReference type="Gene3D" id="2.60.120.260">
    <property type="entry name" value="Galactose-binding domain-like"/>
    <property type="match status" value="1"/>
</dbReference>
<dbReference type="InterPro" id="IPR052607">
    <property type="entry name" value="CEP104-like"/>
</dbReference>
<dbReference type="PANTHER" id="PTHR13371">
    <property type="entry name" value="GLYCINE-, GLUTAMATE-, THIENYLCYCLOHEXYLPIPERIDINE-BINDING PROTEIN"/>
    <property type="match status" value="1"/>
</dbReference>
<dbReference type="EMBL" id="CAJNOL010000912">
    <property type="protein sequence ID" value="CAF1236904.1"/>
    <property type="molecule type" value="Genomic_DNA"/>
</dbReference>
<feature type="compositionally biased region" description="Polar residues" evidence="1">
    <location>
        <begin position="315"/>
        <end position="337"/>
    </location>
</feature>
<evidence type="ECO:0000313" key="4">
    <source>
        <dbReference type="EMBL" id="CAF1236904.1"/>
    </source>
</evidence>
<dbReference type="SUPFAM" id="SSF48371">
    <property type="entry name" value="ARM repeat"/>
    <property type="match status" value="1"/>
</dbReference>
<reference evidence="4" key="1">
    <citation type="submission" date="2021-02" db="EMBL/GenBank/DDBJ databases">
        <authorList>
            <person name="Nowell W R."/>
        </authorList>
    </citation>
    <scope>NUCLEOTIDE SEQUENCE</scope>
</reference>
<comment type="caution">
    <text evidence="4">The sequence shown here is derived from an EMBL/GenBank/DDBJ whole genome shotgun (WGS) entry which is preliminary data.</text>
</comment>
<dbReference type="Pfam" id="PF21039">
    <property type="entry name" value="CEP104_ZnF"/>
    <property type="match status" value="1"/>
</dbReference>
<protein>
    <recommendedName>
        <fullName evidence="2">TOG domain-containing protein</fullName>
    </recommendedName>
</protein>
<feature type="compositionally biased region" description="Polar residues" evidence="1">
    <location>
        <begin position="344"/>
        <end position="353"/>
    </location>
</feature>
<dbReference type="GO" id="GO:0005929">
    <property type="term" value="C:cilium"/>
    <property type="evidence" value="ECO:0007669"/>
    <property type="project" value="TreeGrafter"/>
</dbReference>
<dbReference type="Proteomes" id="UP000663854">
    <property type="component" value="Unassembled WGS sequence"/>
</dbReference>
<evidence type="ECO:0000313" key="5">
    <source>
        <dbReference type="Proteomes" id="UP000663870"/>
    </source>
</evidence>
<feature type="compositionally biased region" description="Low complexity" evidence="1">
    <location>
        <begin position="909"/>
        <end position="947"/>
    </location>
</feature>
<dbReference type="InterPro" id="IPR011989">
    <property type="entry name" value="ARM-like"/>
</dbReference>
<keyword evidence="5" id="KW-1185">Reference proteome</keyword>
<dbReference type="AlphaFoldDB" id="A0A814Z1K8"/>
<accession>A0A814Z1K8</accession>
<feature type="region of interest" description="Disordered" evidence="1">
    <location>
        <begin position="698"/>
        <end position="772"/>
    </location>
</feature>
<evidence type="ECO:0000313" key="3">
    <source>
        <dbReference type="EMBL" id="CAF1055108.1"/>
    </source>
</evidence>
<dbReference type="Gene3D" id="1.25.10.10">
    <property type="entry name" value="Leucine-rich Repeat Variant"/>
    <property type="match status" value="1"/>
</dbReference>
<sequence>MPRKINFQIVYSSSSDEQHPASELNHHGPLVNGWQSSRFSSYPQELILQFENYVRLRRIQLLSHQYLIASKIEFFIGDCTTDDSITLENARYTRLGYIELSTNERTDFKARELKSIHIDSEGIFLKLVIHKNYVNRLNIYNQVSIVAINLLGDDIDKSHENVETQSDAIANSSRSDQISIIDDLAFAMYQDPEIAAIIKNLDRKKQECVHDEKFDQARKFKQAIQELIKIGERLARYEVEKRQAIENEDYETAQSKKDKMELYRTETYKQLQVLNLLDVVIEGGEGTEFLKRLQEIENNEQQQDNFNQESPRPLKQQNHGRTRNPVQTHRSPESTVSYAPPTFHDSSVSPIPTATNATRRTSVIGTGGGSGGGGGGGYISPEFPKPRTPYEDKVIPTLRNRNRVDAGNVQNSLMVSNDAGGTNNEETESIYGGINNTSNDDATAELNQAEMIEANQMMIVFDKQLIGKLYHRNHARREEALDEIYQILNTFSGDQEDARAHLRAGSFVLARMFRFDVLATFSHSLKIFHLLMNDYVRRHSIQKQDIIASLERVLPVLLQRTGDSNARLRQRAQEAIIESASYPELKPLHIITHYCVLPFNKTCAPRLAISRCELIEELMKILDVKTGENGLNVDNVSKFCAQAFEHNAGEVRELAMKILLSLYKTHGSIVKRYLPPDNDQTRRIKKYRDMFDAFDRMDGRSVKGDEKASTSDPSETGRKQGGTSDAGKRDILKQQHTAREQQKSFDAKGSTSKSRTPTRLDRKTPTTSVADESEFTPENTCIFCGEKNEDFARDGLEQHYWAHCPMLRRCQECNQVVEIGIYIEHLLRECGKKGKYQQCPRCTEAIGHDFDVHIKLKECHEIKSNTNRCPLCHMNVPEGDKPWRDHLMGVDGCVKNPRRIQALKKKKYPQSQQQQQQQKSVVVPTSQVNVMKKTTTGGQKKVTTTVK</sequence>
<dbReference type="InterPro" id="IPR048738">
    <property type="entry name" value="CEP104_Znf"/>
</dbReference>
<dbReference type="SMART" id="SM01349">
    <property type="entry name" value="TOG"/>
    <property type="match status" value="1"/>
</dbReference>
<organism evidence="4 5">
    <name type="scientific">Rotaria sordida</name>
    <dbReference type="NCBI Taxonomy" id="392033"/>
    <lineage>
        <taxon>Eukaryota</taxon>
        <taxon>Metazoa</taxon>
        <taxon>Spiralia</taxon>
        <taxon>Gnathifera</taxon>
        <taxon>Rotifera</taxon>
        <taxon>Eurotatoria</taxon>
        <taxon>Bdelloidea</taxon>
        <taxon>Philodinida</taxon>
        <taxon>Philodinidae</taxon>
        <taxon>Rotaria</taxon>
    </lineage>
</organism>
<dbReference type="InterPro" id="IPR048739">
    <property type="entry name" value="CEP104_N"/>
</dbReference>
<dbReference type="Pfam" id="PF21040">
    <property type="entry name" value="CEP104-like_TOG"/>
    <property type="match status" value="1"/>
</dbReference>
<name>A0A814Z1K8_9BILA</name>
<feature type="region of interest" description="Disordered" evidence="1">
    <location>
        <begin position="301"/>
        <end position="353"/>
    </location>
</feature>
<evidence type="ECO:0000259" key="2">
    <source>
        <dbReference type="SMART" id="SM01349"/>
    </source>
</evidence>
<dbReference type="Pfam" id="PF21038">
    <property type="entry name" value="CEP104_N"/>
    <property type="match status" value="1"/>
</dbReference>
<dbReference type="Proteomes" id="UP000663870">
    <property type="component" value="Unassembled WGS sequence"/>
</dbReference>
<feature type="compositionally biased region" description="Basic and acidic residues" evidence="1">
    <location>
        <begin position="726"/>
        <end position="746"/>
    </location>
</feature>
<gene>
    <name evidence="4" type="ORF">JXQ802_LOCUS26255</name>
    <name evidence="3" type="ORF">PYM288_LOCUS17350</name>
</gene>
<dbReference type="SUPFAM" id="SSF49785">
    <property type="entry name" value="Galactose-binding domain-like"/>
    <property type="match status" value="1"/>
</dbReference>
<dbReference type="InterPro" id="IPR008979">
    <property type="entry name" value="Galactose-bd-like_sf"/>
</dbReference>
<feature type="region of interest" description="Disordered" evidence="1">
    <location>
        <begin position="904"/>
        <end position="947"/>
    </location>
</feature>
<dbReference type="InterPro" id="IPR016024">
    <property type="entry name" value="ARM-type_fold"/>
</dbReference>
<proteinExistence type="predicted"/>
<feature type="domain" description="TOG" evidence="2">
    <location>
        <begin position="450"/>
        <end position="693"/>
    </location>
</feature>